<organism evidence="1 2">
    <name type="scientific">Rhododendron griersonianum</name>
    <dbReference type="NCBI Taxonomy" id="479676"/>
    <lineage>
        <taxon>Eukaryota</taxon>
        <taxon>Viridiplantae</taxon>
        <taxon>Streptophyta</taxon>
        <taxon>Embryophyta</taxon>
        <taxon>Tracheophyta</taxon>
        <taxon>Spermatophyta</taxon>
        <taxon>Magnoliopsida</taxon>
        <taxon>eudicotyledons</taxon>
        <taxon>Gunneridae</taxon>
        <taxon>Pentapetalae</taxon>
        <taxon>asterids</taxon>
        <taxon>Ericales</taxon>
        <taxon>Ericaceae</taxon>
        <taxon>Ericoideae</taxon>
        <taxon>Rhodoreae</taxon>
        <taxon>Rhododendron</taxon>
    </lineage>
</organism>
<keyword evidence="2" id="KW-1185">Reference proteome</keyword>
<dbReference type="EMBL" id="JACTNZ010000001">
    <property type="protein sequence ID" value="KAG5564731.1"/>
    <property type="molecule type" value="Genomic_DNA"/>
</dbReference>
<evidence type="ECO:0000313" key="2">
    <source>
        <dbReference type="Proteomes" id="UP000823749"/>
    </source>
</evidence>
<name>A0AAV6LKU7_9ERIC</name>
<dbReference type="Proteomes" id="UP000823749">
    <property type="component" value="Chromosome 1"/>
</dbReference>
<dbReference type="AlphaFoldDB" id="A0AAV6LKU7"/>
<sequence>MENIYPNAYIIVQLALEPSKSGKRLSELEKFVDILVPTGEEELRIWFPYHDGRWPNVSFVVLPSPSVNQKILGWILRFLVWAPRETFYQYPSVWIKICNKIQRWNRAFPFVVGPIDGDHVWLIYIPQGYAGLQLEGGDEVEIQMSQKALPGIVPIPIDVTQPNSLVKKWAIDVIYEADEIHKGNDTWCQVVYNIQL</sequence>
<protein>
    <submittedName>
        <fullName evidence="1">Uncharacterized protein</fullName>
    </submittedName>
</protein>
<proteinExistence type="predicted"/>
<accession>A0AAV6LKU7</accession>
<comment type="caution">
    <text evidence="1">The sequence shown here is derived from an EMBL/GenBank/DDBJ whole genome shotgun (WGS) entry which is preliminary data.</text>
</comment>
<evidence type="ECO:0000313" key="1">
    <source>
        <dbReference type="EMBL" id="KAG5564731.1"/>
    </source>
</evidence>
<reference evidence="1" key="1">
    <citation type="submission" date="2020-08" db="EMBL/GenBank/DDBJ databases">
        <title>Plant Genome Project.</title>
        <authorList>
            <person name="Zhang R.-G."/>
        </authorList>
    </citation>
    <scope>NUCLEOTIDE SEQUENCE</scope>
    <source>
        <strain evidence="1">WSP0</strain>
        <tissue evidence="1">Leaf</tissue>
    </source>
</reference>
<gene>
    <name evidence="1" type="ORF">RHGRI_000808</name>
</gene>